<keyword evidence="11" id="KW-0418">Kinase</keyword>
<organism evidence="18 19">
    <name type="scientific">Phenylobacterium deserti</name>
    <dbReference type="NCBI Taxonomy" id="1914756"/>
    <lineage>
        <taxon>Bacteria</taxon>
        <taxon>Pseudomonadati</taxon>
        <taxon>Pseudomonadota</taxon>
        <taxon>Alphaproteobacteria</taxon>
        <taxon>Caulobacterales</taxon>
        <taxon>Caulobacteraceae</taxon>
        <taxon>Phenylobacterium</taxon>
    </lineage>
</organism>
<keyword evidence="10" id="KW-0547">Nucleotide-binding</keyword>
<dbReference type="EC" id="2.7.13.3" evidence="2"/>
<dbReference type="GO" id="GO:0004673">
    <property type="term" value="F:protein histidine kinase activity"/>
    <property type="evidence" value="ECO:0007669"/>
    <property type="project" value="UniProtKB-EC"/>
</dbReference>
<reference evidence="19" key="1">
    <citation type="submission" date="2018-05" db="EMBL/GenBank/DDBJ databases">
        <authorList>
            <person name="Li X."/>
        </authorList>
    </citation>
    <scope>NUCLEOTIDE SEQUENCE [LARGE SCALE GENOMIC DNA]</scope>
    <source>
        <strain evidence="19">YIM 73061</strain>
    </source>
</reference>
<evidence type="ECO:0000256" key="13">
    <source>
        <dbReference type="ARBA" id="ARBA00022991"/>
    </source>
</evidence>
<evidence type="ECO:0000256" key="15">
    <source>
        <dbReference type="ARBA" id="ARBA00023170"/>
    </source>
</evidence>
<evidence type="ECO:0000256" key="6">
    <source>
        <dbReference type="ARBA" id="ARBA00022630"/>
    </source>
</evidence>
<keyword evidence="3" id="KW-0600">Photoreceptor protein</keyword>
<comment type="catalytic activity">
    <reaction evidence="1">
        <text>ATP + protein L-histidine = ADP + protein N-phospho-L-histidine.</text>
        <dbReference type="EC" id="2.7.13.3"/>
    </reaction>
</comment>
<evidence type="ECO:0000256" key="4">
    <source>
        <dbReference type="ARBA" id="ARBA00022553"/>
    </source>
</evidence>
<dbReference type="PANTHER" id="PTHR41523:SF8">
    <property type="entry name" value="ETHYLENE RESPONSE SENSOR PROTEIN"/>
    <property type="match status" value="1"/>
</dbReference>
<dbReference type="InterPro" id="IPR036890">
    <property type="entry name" value="HATPase_C_sf"/>
</dbReference>
<dbReference type="SUPFAM" id="SSF55874">
    <property type="entry name" value="ATPase domain of HSP90 chaperone/DNA topoisomerase II/histidine kinase"/>
    <property type="match status" value="1"/>
</dbReference>
<evidence type="ECO:0000256" key="12">
    <source>
        <dbReference type="ARBA" id="ARBA00022840"/>
    </source>
</evidence>
<dbReference type="Pfam" id="PF07536">
    <property type="entry name" value="HWE_HK"/>
    <property type="match status" value="1"/>
</dbReference>
<keyword evidence="9" id="KW-0677">Repeat</keyword>
<dbReference type="InterPro" id="IPR000700">
    <property type="entry name" value="PAS-assoc_C"/>
</dbReference>
<accession>A0A328ASG7</accession>
<keyword evidence="16" id="KW-0812">Transmembrane</keyword>
<dbReference type="PANTHER" id="PTHR41523">
    <property type="entry name" value="TWO-COMPONENT SYSTEM SENSOR PROTEIN"/>
    <property type="match status" value="1"/>
</dbReference>
<dbReference type="SMART" id="SM00911">
    <property type="entry name" value="HWE_HK"/>
    <property type="match status" value="1"/>
</dbReference>
<dbReference type="Gene3D" id="3.30.565.10">
    <property type="entry name" value="Histidine kinase-like ATPase, C-terminal domain"/>
    <property type="match status" value="1"/>
</dbReference>
<dbReference type="Pfam" id="PF08447">
    <property type="entry name" value="PAS_3"/>
    <property type="match status" value="1"/>
</dbReference>
<protein>
    <recommendedName>
        <fullName evidence="2">histidine kinase</fullName>
        <ecNumber evidence="2">2.7.13.3</ecNumber>
    </recommendedName>
</protein>
<dbReference type="Proteomes" id="UP000249725">
    <property type="component" value="Unassembled WGS sequence"/>
</dbReference>
<evidence type="ECO:0000313" key="19">
    <source>
        <dbReference type="Proteomes" id="UP000249725"/>
    </source>
</evidence>
<dbReference type="GO" id="GO:0005524">
    <property type="term" value="F:ATP binding"/>
    <property type="evidence" value="ECO:0007669"/>
    <property type="project" value="UniProtKB-KW"/>
</dbReference>
<keyword evidence="14" id="KW-0843">Virulence</keyword>
<name>A0A328ASG7_9CAUL</name>
<evidence type="ECO:0000256" key="1">
    <source>
        <dbReference type="ARBA" id="ARBA00000085"/>
    </source>
</evidence>
<keyword evidence="15" id="KW-0675">Receptor</keyword>
<keyword evidence="16" id="KW-0472">Membrane</keyword>
<dbReference type="PROSITE" id="PS50113">
    <property type="entry name" value="PAC"/>
    <property type="match status" value="1"/>
</dbReference>
<keyword evidence="13" id="KW-0157">Chromophore</keyword>
<evidence type="ECO:0000256" key="2">
    <source>
        <dbReference type="ARBA" id="ARBA00012438"/>
    </source>
</evidence>
<evidence type="ECO:0000256" key="9">
    <source>
        <dbReference type="ARBA" id="ARBA00022737"/>
    </source>
</evidence>
<dbReference type="SUPFAM" id="SSF55785">
    <property type="entry name" value="PYP-like sensor domain (PAS domain)"/>
    <property type="match status" value="1"/>
</dbReference>
<keyword evidence="5" id="KW-0716">Sensory transduction</keyword>
<evidence type="ECO:0000256" key="16">
    <source>
        <dbReference type="SAM" id="Phobius"/>
    </source>
</evidence>
<sequence length="659" mass="71355">MAVLLVALLGAATILIVHQVDAFRRAQNERQLQETGRALSLAMEGKLQSYQALLEGLGTSLALANEDWAEFDRQARRVAPGPDAWIVVGDREGRQLVNTRLPPGAALPTGPSPQIWQKLDRGEPRICDLTRGFIEPMILCVDVPVMRNGRAAYYLSVVFRPRQLDGLLAGRVLADRRLGSVIDRNGVVIWRNQQLDEFLGAPAPAPVWREMRRRPEGVITGVSLSGEPTVAAFTRSPLSGWTFVVGVPKADLVAPRQRALVLALAGASLFLLLGAAVGVAASGRVTRAIDHLNAAMHRIRDGAAPDYAPSGFKEIDDVGEALGSALAERDAVQERFRLAQEVGGIGAWEWDITRDEGHVSDSYKEMHGLAHIPGPLRLAQVLGVIHPEDLPGYQARLAAAKQRREPSANDYRVIRDDGSIRWIYAKGRPIFAPDGTLIRAIGVVIDLTERRETEERLELLMREVDHRANNLMAVVQGAVTLSHAPSAEALREIILGRIEALARAHQLLADSRWTGADLRRLVEEEVRPFTLGDGERISLHGASLPLAPAAAQGVAMALHELSTNAAKHGALSVPEGRVSVRWTVEGGVLRLVWSEAGGPPVRKPTRRGFGATVLERAVSGSVGGRTEIHWREEGLVCELALPLAPPDGAAAQVRAAQPV</sequence>
<feature type="transmembrane region" description="Helical" evidence="16">
    <location>
        <begin position="259"/>
        <end position="281"/>
    </location>
</feature>
<dbReference type="InterPro" id="IPR013655">
    <property type="entry name" value="PAS_fold_3"/>
</dbReference>
<proteinExistence type="predicted"/>
<keyword evidence="19" id="KW-1185">Reference proteome</keyword>
<keyword evidence="7" id="KW-0288">FMN</keyword>
<dbReference type="Gene3D" id="3.30.450.20">
    <property type="entry name" value="PAS domain"/>
    <property type="match status" value="1"/>
</dbReference>
<dbReference type="AlphaFoldDB" id="A0A328ASG7"/>
<keyword evidence="6" id="KW-0285">Flavoprotein</keyword>
<dbReference type="CDD" id="cd18774">
    <property type="entry name" value="PDC2_HK_sensor"/>
    <property type="match status" value="1"/>
</dbReference>
<dbReference type="InterPro" id="IPR035965">
    <property type="entry name" value="PAS-like_dom_sf"/>
</dbReference>
<feature type="domain" description="PAC" evidence="17">
    <location>
        <begin position="407"/>
        <end position="459"/>
    </location>
</feature>
<dbReference type="EMBL" id="QFYR01000001">
    <property type="protein sequence ID" value="RAK56464.1"/>
    <property type="molecule type" value="Genomic_DNA"/>
</dbReference>
<evidence type="ECO:0000259" key="17">
    <source>
        <dbReference type="PROSITE" id="PS50113"/>
    </source>
</evidence>
<evidence type="ECO:0000256" key="3">
    <source>
        <dbReference type="ARBA" id="ARBA00022543"/>
    </source>
</evidence>
<evidence type="ECO:0000313" key="18">
    <source>
        <dbReference type="EMBL" id="RAK56464.1"/>
    </source>
</evidence>
<keyword evidence="16" id="KW-1133">Transmembrane helix</keyword>
<dbReference type="SMART" id="SM00086">
    <property type="entry name" value="PAC"/>
    <property type="match status" value="1"/>
</dbReference>
<keyword evidence="4" id="KW-0597">Phosphoprotein</keyword>
<dbReference type="InterPro" id="IPR011102">
    <property type="entry name" value="Sig_transdc_His_kinase_HWE"/>
</dbReference>
<dbReference type="Gene3D" id="2.10.70.100">
    <property type="match status" value="1"/>
</dbReference>
<gene>
    <name evidence="18" type="ORF">DJ018_00305</name>
</gene>
<evidence type="ECO:0000256" key="10">
    <source>
        <dbReference type="ARBA" id="ARBA00022741"/>
    </source>
</evidence>
<keyword evidence="12" id="KW-0067">ATP-binding</keyword>
<comment type="caution">
    <text evidence="18">The sequence shown here is derived from an EMBL/GenBank/DDBJ whole genome shotgun (WGS) entry which is preliminary data.</text>
</comment>
<evidence type="ECO:0000256" key="7">
    <source>
        <dbReference type="ARBA" id="ARBA00022643"/>
    </source>
</evidence>
<dbReference type="InterPro" id="IPR000014">
    <property type="entry name" value="PAS"/>
</dbReference>
<evidence type="ECO:0000256" key="11">
    <source>
        <dbReference type="ARBA" id="ARBA00022777"/>
    </source>
</evidence>
<dbReference type="NCBIfam" id="TIGR00229">
    <property type="entry name" value="sensory_box"/>
    <property type="match status" value="1"/>
</dbReference>
<evidence type="ECO:0000256" key="5">
    <source>
        <dbReference type="ARBA" id="ARBA00022606"/>
    </source>
</evidence>
<dbReference type="GO" id="GO:0009881">
    <property type="term" value="F:photoreceptor activity"/>
    <property type="evidence" value="ECO:0007669"/>
    <property type="project" value="UniProtKB-KW"/>
</dbReference>
<dbReference type="InterPro" id="IPR001610">
    <property type="entry name" value="PAC"/>
</dbReference>
<keyword evidence="8" id="KW-0808">Transferase</keyword>
<dbReference type="CDD" id="cd00130">
    <property type="entry name" value="PAS"/>
    <property type="match status" value="1"/>
</dbReference>
<evidence type="ECO:0000256" key="8">
    <source>
        <dbReference type="ARBA" id="ARBA00022679"/>
    </source>
</evidence>
<evidence type="ECO:0000256" key="14">
    <source>
        <dbReference type="ARBA" id="ARBA00023026"/>
    </source>
</evidence>